<evidence type="ECO:0000256" key="3">
    <source>
        <dbReference type="ARBA" id="ARBA00023315"/>
    </source>
</evidence>
<dbReference type="InterPro" id="IPR007041">
    <property type="entry name" value="Arg_succinylTrfase_AstA/AruG"/>
</dbReference>
<evidence type="ECO:0000313" key="5">
    <source>
        <dbReference type="Proteomes" id="UP000501568"/>
    </source>
</evidence>
<dbReference type="InterPro" id="IPR016181">
    <property type="entry name" value="Acyl_CoA_acyltransferase"/>
</dbReference>
<dbReference type="SUPFAM" id="SSF55729">
    <property type="entry name" value="Acyl-CoA N-acyltransferases (Nat)"/>
    <property type="match status" value="1"/>
</dbReference>
<keyword evidence="2 4" id="KW-0808">Transferase</keyword>
<dbReference type="Pfam" id="PF04958">
    <property type="entry name" value="AstA"/>
    <property type="match status" value="1"/>
</dbReference>
<evidence type="ECO:0000313" key="4">
    <source>
        <dbReference type="EMBL" id="QIG80158.1"/>
    </source>
</evidence>
<sequence length="335" mass="36287">MTQLVRPAGPADLAEVMTLARLSGAGFTSLPEDEAVLAERLRLSQRSFAGAVDPGSAWYTLLLEDDDGDIAGIASVRARMGLSRPHLAFRLITLAQHSPAIATRFDHQALVLVSECDGTTSVGSLFIRADRRGGGAGRLLAAARYMLIGADRTRFSDTVIAELRGWFEEDGASPFWDGVGSRFYRLDFDAADRMLTATDGRFVQDLAPRHPIYVSLIDDRAAWAIGRVHRHGEAALAMLEREGFARTGLIDLFDGGPVVSCPADRLDTLRRSRILRLDVGKVSDAPKRLIATTGIDGFRAIFAVGQIAGDTLTVEPNIAERLGLEEGTTIRVKES</sequence>
<dbReference type="GO" id="GO:0006527">
    <property type="term" value="P:L-arginine catabolic process"/>
    <property type="evidence" value="ECO:0007669"/>
    <property type="project" value="InterPro"/>
</dbReference>
<dbReference type="AlphaFoldDB" id="A0A6G6Y610"/>
<protein>
    <submittedName>
        <fullName evidence="4">Arginine N-succinyltransferase</fullName>
    </submittedName>
</protein>
<dbReference type="PANTHER" id="PTHR30420">
    <property type="entry name" value="N-SUCCINYLARGININE DIHYDROLASE"/>
    <property type="match status" value="1"/>
</dbReference>
<dbReference type="EMBL" id="CP049109">
    <property type="protein sequence ID" value="QIG80158.1"/>
    <property type="molecule type" value="Genomic_DNA"/>
</dbReference>
<evidence type="ECO:0000256" key="2">
    <source>
        <dbReference type="ARBA" id="ARBA00022679"/>
    </source>
</evidence>
<proteinExistence type="predicted"/>
<dbReference type="KEGG" id="spzr:G5C33_10445"/>
<organism evidence="4 5">
    <name type="scientific">Stakelama tenebrarum</name>
    <dbReference type="NCBI Taxonomy" id="2711215"/>
    <lineage>
        <taxon>Bacteria</taxon>
        <taxon>Pseudomonadati</taxon>
        <taxon>Pseudomonadota</taxon>
        <taxon>Alphaproteobacteria</taxon>
        <taxon>Sphingomonadales</taxon>
        <taxon>Sphingomonadaceae</taxon>
        <taxon>Stakelama</taxon>
    </lineage>
</organism>
<accession>A0A6G6Y610</accession>
<keyword evidence="1" id="KW-0056">Arginine metabolism</keyword>
<dbReference type="NCBIfam" id="TIGR03243">
    <property type="entry name" value="arg_catab_AOST"/>
    <property type="match status" value="1"/>
</dbReference>
<dbReference type="PANTHER" id="PTHR30420:SF1">
    <property type="entry name" value="ARGININE N-SUCCINYLTRANSFERASE"/>
    <property type="match status" value="1"/>
</dbReference>
<dbReference type="Proteomes" id="UP000501568">
    <property type="component" value="Chromosome"/>
</dbReference>
<evidence type="ECO:0000256" key="1">
    <source>
        <dbReference type="ARBA" id="ARBA00022503"/>
    </source>
</evidence>
<dbReference type="RefSeq" id="WP_165327162.1">
    <property type="nucleotide sequence ID" value="NZ_CP049109.1"/>
</dbReference>
<gene>
    <name evidence="4" type="ORF">G5C33_10445</name>
</gene>
<dbReference type="Gene3D" id="3.40.630.30">
    <property type="match status" value="1"/>
</dbReference>
<reference evidence="4 5" key="1">
    <citation type="submission" date="2020-02" db="EMBL/GenBank/DDBJ databases">
        <authorList>
            <person name="Zheng R.K."/>
            <person name="Sun C.M."/>
        </authorList>
    </citation>
    <scope>NUCLEOTIDE SEQUENCE [LARGE SCALE GENOMIC DNA]</scope>
    <source>
        <strain evidence="5">zrk23</strain>
    </source>
</reference>
<keyword evidence="5" id="KW-1185">Reference proteome</keyword>
<name>A0A6G6Y610_9SPHN</name>
<keyword evidence="3" id="KW-0012">Acyltransferase</keyword>
<dbReference type="GO" id="GO:0008791">
    <property type="term" value="F:arginine N-succinyltransferase activity"/>
    <property type="evidence" value="ECO:0007669"/>
    <property type="project" value="InterPro"/>
</dbReference>